<reference evidence="1 2" key="1">
    <citation type="submission" date="2024-10" db="EMBL/GenBank/DDBJ databases">
        <title>The Natural Products Discovery Center: Release of the First 8490 Sequenced Strains for Exploring Actinobacteria Biosynthetic Diversity.</title>
        <authorList>
            <person name="Kalkreuter E."/>
            <person name="Kautsar S.A."/>
            <person name="Yang D."/>
            <person name="Bader C.D."/>
            <person name="Teijaro C.N."/>
            <person name="Fluegel L."/>
            <person name="Davis C.M."/>
            <person name="Simpson J.R."/>
            <person name="Lauterbach L."/>
            <person name="Steele A.D."/>
            <person name="Gui C."/>
            <person name="Meng S."/>
            <person name="Li G."/>
            <person name="Viehrig K."/>
            <person name="Ye F."/>
            <person name="Su P."/>
            <person name="Kiefer A.F."/>
            <person name="Nichols A."/>
            <person name="Cepeda A.J."/>
            <person name="Yan W."/>
            <person name="Fan B."/>
            <person name="Jiang Y."/>
            <person name="Adhikari A."/>
            <person name="Zheng C.-J."/>
            <person name="Schuster L."/>
            <person name="Cowan T.M."/>
            <person name="Smanski M.J."/>
            <person name="Chevrette M.G."/>
            <person name="De Carvalho L.P.S."/>
            <person name="Shen B."/>
        </authorList>
    </citation>
    <scope>NUCLEOTIDE SEQUENCE [LARGE SCALE GENOMIC DNA]</scope>
    <source>
        <strain evidence="1 2">NPDC000087</strain>
    </source>
</reference>
<organism evidence="1 2">
    <name type="scientific">Paractinoplanes globisporus</name>
    <dbReference type="NCBI Taxonomy" id="113565"/>
    <lineage>
        <taxon>Bacteria</taxon>
        <taxon>Bacillati</taxon>
        <taxon>Actinomycetota</taxon>
        <taxon>Actinomycetes</taxon>
        <taxon>Micromonosporales</taxon>
        <taxon>Micromonosporaceae</taxon>
        <taxon>Paractinoplanes</taxon>
    </lineage>
</organism>
<proteinExistence type="predicted"/>
<keyword evidence="2" id="KW-1185">Reference proteome</keyword>
<evidence type="ECO:0000313" key="2">
    <source>
        <dbReference type="Proteomes" id="UP001602245"/>
    </source>
</evidence>
<gene>
    <name evidence="1" type="ORF">ACFY35_02860</name>
</gene>
<dbReference type="EMBL" id="JBIAZU010000001">
    <property type="protein sequence ID" value="MFF5288350.1"/>
    <property type="molecule type" value="Genomic_DNA"/>
</dbReference>
<dbReference type="RefSeq" id="WP_020511313.1">
    <property type="nucleotide sequence ID" value="NZ_JBIAZU010000001.1"/>
</dbReference>
<protein>
    <submittedName>
        <fullName evidence="1">Uncharacterized protein</fullName>
    </submittedName>
</protein>
<accession>A0ABW6W4X2</accession>
<name>A0ABW6W4X2_9ACTN</name>
<sequence>MNPPLATVIAAAIAALTAVGGYLSTQLWKRRDEKIRLYADALQAVRRYEELPFRIARRADSLPATRTARPVTRSR</sequence>
<comment type="caution">
    <text evidence="1">The sequence shown here is derived from an EMBL/GenBank/DDBJ whole genome shotgun (WGS) entry which is preliminary data.</text>
</comment>
<dbReference type="Proteomes" id="UP001602245">
    <property type="component" value="Unassembled WGS sequence"/>
</dbReference>
<evidence type="ECO:0000313" key="1">
    <source>
        <dbReference type="EMBL" id="MFF5288350.1"/>
    </source>
</evidence>